<evidence type="ECO:0000313" key="3">
    <source>
        <dbReference type="Proteomes" id="UP001523262"/>
    </source>
</evidence>
<proteinExistence type="predicted"/>
<organism evidence="2 3">
    <name type="scientific">Neobacillus pocheonensis</name>
    <dbReference type="NCBI Taxonomy" id="363869"/>
    <lineage>
        <taxon>Bacteria</taxon>
        <taxon>Bacillati</taxon>
        <taxon>Bacillota</taxon>
        <taxon>Bacilli</taxon>
        <taxon>Bacillales</taxon>
        <taxon>Bacillaceae</taxon>
        <taxon>Neobacillus</taxon>
    </lineage>
</organism>
<protein>
    <submittedName>
        <fullName evidence="2">Uncharacterized protein</fullName>
    </submittedName>
</protein>
<name>A0ABT0W7T5_9BACI</name>
<reference evidence="2 3" key="1">
    <citation type="submission" date="2022-06" db="EMBL/GenBank/DDBJ databases">
        <authorList>
            <person name="Jeon C.O."/>
        </authorList>
    </citation>
    <scope>NUCLEOTIDE SEQUENCE [LARGE SCALE GENOMIC DNA]</scope>
    <source>
        <strain evidence="2 3">KCTC 13943</strain>
    </source>
</reference>
<feature type="compositionally biased region" description="Polar residues" evidence="1">
    <location>
        <begin position="57"/>
        <end position="70"/>
    </location>
</feature>
<gene>
    <name evidence="2" type="ORF">NDK43_02690</name>
</gene>
<feature type="region of interest" description="Disordered" evidence="1">
    <location>
        <begin position="48"/>
        <end position="70"/>
    </location>
</feature>
<sequence length="70" mass="7552">MVENISYSGGQEITSLAQNRQPLSYSLTISTFYMPGLADLQAELPKIDTPAPANKENPLSTFSDTTTASK</sequence>
<accession>A0ABT0W7T5</accession>
<comment type="caution">
    <text evidence="2">The sequence shown here is derived from an EMBL/GenBank/DDBJ whole genome shotgun (WGS) entry which is preliminary data.</text>
</comment>
<dbReference type="Proteomes" id="UP001523262">
    <property type="component" value="Unassembled WGS sequence"/>
</dbReference>
<evidence type="ECO:0000256" key="1">
    <source>
        <dbReference type="SAM" id="MobiDB-lite"/>
    </source>
</evidence>
<keyword evidence="3" id="KW-1185">Reference proteome</keyword>
<dbReference type="EMBL" id="JAMQCR010000001">
    <property type="protein sequence ID" value="MCM2531505.1"/>
    <property type="molecule type" value="Genomic_DNA"/>
</dbReference>
<evidence type="ECO:0000313" key="2">
    <source>
        <dbReference type="EMBL" id="MCM2531505.1"/>
    </source>
</evidence>